<dbReference type="OMA" id="TFTRICM"/>
<dbReference type="Proteomes" id="UP000242638">
    <property type="component" value="Unassembled WGS sequence"/>
</dbReference>
<reference evidence="1" key="2">
    <citation type="submission" date="2025-08" db="UniProtKB">
        <authorList>
            <consortium name="Ensembl"/>
        </authorList>
    </citation>
    <scope>IDENTIFICATION</scope>
    <source>
        <strain evidence="1">Guanapo</strain>
    </source>
</reference>
<proteinExistence type="predicted"/>
<reference evidence="1" key="3">
    <citation type="submission" date="2025-09" db="UniProtKB">
        <authorList>
            <consortium name="Ensembl"/>
        </authorList>
    </citation>
    <scope>IDENTIFICATION</scope>
    <source>
        <strain evidence="1">Guanapo</strain>
    </source>
</reference>
<protein>
    <submittedName>
        <fullName evidence="1">Uncharacterized protein</fullName>
    </submittedName>
</protein>
<dbReference type="GeneTree" id="ENSGT01130000278823"/>
<organism evidence="1 2">
    <name type="scientific">Poecilia reticulata</name>
    <name type="common">Guppy</name>
    <name type="synonym">Acanthophacelus reticulatus</name>
    <dbReference type="NCBI Taxonomy" id="8081"/>
    <lineage>
        <taxon>Eukaryota</taxon>
        <taxon>Metazoa</taxon>
        <taxon>Chordata</taxon>
        <taxon>Craniata</taxon>
        <taxon>Vertebrata</taxon>
        <taxon>Euteleostomi</taxon>
        <taxon>Actinopterygii</taxon>
        <taxon>Neopterygii</taxon>
        <taxon>Teleostei</taxon>
        <taxon>Neoteleostei</taxon>
        <taxon>Acanthomorphata</taxon>
        <taxon>Ovalentaria</taxon>
        <taxon>Atherinomorphae</taxon>
        <taxon>Cyprinodontiformes</taxon>
        <taxon>Poeciliidae</taxon>
        <taxon>Poeciliinae</taxon>
        <taxon>Poecilia</taxon>
    </lineage>
</organism>
<dbReference type="Ensembl" id="ENSPRET00000001561.1">
    <property type="protein sequence ID" value="ENSPREP00000001520.1"/>
    <property type="gene ID" value="ENSPREG00000001136.1"/>
</dbReference>
<name>A0A3P9MWC9_POERE</name>
<sequence>MLSFISSTRIIISDVPDFTGVPPSIAVSVSLINSCFSRSKAFCRTNSADTLSPLCTFKEKYSLGFSL</sequence>
<dbReference type="AlphaFoldDB" id="A0A3P9MWC9"/>
<accession>A0A3P9MWC9</accession>
<reference evidence="2" key="1">
    <citation type="submission" date="2013-11" db="EMBL/GenBank/DDBJ databases">
        <title>The genomic landscape of the Guanapo guppy.</title>
        <authorList>
            <person name="Kuenstner A."/>
            <person name="Dreyer C."/>
        </authorList>
    </citation>
    <scope>NUCLEOTIDE SEQUENCE</scope>
    <source>
        <strain evidence="2">Guanapo</strain>
    </source>
</reference>
<keyword evidence="2" id="KW-1185">Reference proteome</keyword>
<evidence type="ECO:0000313" key="1">
    <source>
        <dbReference type="Ensembl" id="ENSPREP00000001520.1"/>
    </source>
</evidence>
<evidence type="ECO:0000313" key="2">
    <source>
        <dbReference type="Proteomes" id="UP000242638"/>
    </source>
</evidence>